<dbReference type="EMBL" id="KN832978">
    <property type="protein sequence ID" value="KIM87846.1"/>
    <property type="molecule type" value="Genomic_DNA"/>
</dbReference>
<gene>
    <name evidence="2" type="ORF">PILCRDRAFT_814556</name>
</gene>
<dbReference type="HOGENOM" id="CLU_013928_0_0_1"/>
<dbReference type="PANTHER" id="PTHR38702">
    <property type="entry name" value="CALPONIN-HOMOLOGY (CH) DOMAIN-CONTAINING PROTEIN"/>
    <property type="match status" value="1"/>
</dbReference>
<reference evidence="2 3" key="1">
    <citation type="submission" date="2014-04" db="EMBL/GenBank/DDBJ databases">
        <authorList>
            <consortium name="DOE Joint Genome Institute"/>
            <person name="Kuo A."/>
            <person name="Tarkka M."/>
            <person name="Buscot F."/>
            <person name="Kohler A."/>
            <person name="Nagy L.G."/>
            <person name="Floudas D."/>
            <person name="Copeland A."/>
            <person name="Barry K.W."/>
            <person name="Cichocki N."/>
            <person name="Veneault-Fourrey C."/>
            <person name="LaButti K."/>
            <person name="Lindquist E.A."/>
            <person name="Lipzen A."/>
            <person name="Lundell T."/>
            <person name="Morin E."/>
            <person name="Murat C."/>
            <person name="Sun H."/>
            <person name="Tunlid A."/>
            <person name="Henrissat B."/>
            <person name="Grigoriev I.V."/>
            <person name="Hibbett D.S."/>
            <person name="Martin F."/>
            <person name="Nordberg H.P."/>
            <person name="Cantor M.N."/>
            <person name="Hua S.X."/>
        </authorList>
    </citation>
    <scope>NUCLEOTIDE SEQUENCE [LARGE SCALE GENOMIC DNA]</scope>
    <source>
        <strain evidence="2 3">F 1598</strain>
    </source>
</reference>
<evidence type="ECO:0000256" key="1">
    <source>
        <dbReference type="SAM" id="MobiDB-lite"/>
    </source>
</evidence>
<feature type="compositionally biased region" description="Polar residues" evidence="1">
    <location>
        <begin position="309"/>
        <end position="335"/>
    </location>
</feature>
<feature type="region of interest" description="Disordered" evidence="1">
    <location>
        <begin position="492"/>
        <end position="513"/>
    </location>
</feature>
<feature type="compositionally biased region" description="Acidic residues" evidence="1">
    <location>
        <begin position="503"/>
        <end position="513"/>
    </location>
</feature>
<feature type="compositionally biased region" description="Low complexity" evidence="1">
    <location>
        <begin position="1"/>
        <end position="10"/>
    </location>
</feature>
<dbReference type="AlphaFoldDB" id="A0A0C3GB37"/>
<organism evidence="2 3">
    <name type="scientific">Piloderma croceum (strain F 1598)</name>
    <dbReference type="NCBI Taxonomy" id="765440"/>
    <lineage>
        <taxon>Eukaryota</taxon>
        <taxon>Fungi</taxon>
        <taxon>Dikarya</taxon>
        <taxon>Basidiomycota</taxon>
        <taxon>Agaricomycotina</taxon>
        <taxon>Agaricomycetes</taxon>
        <taxon>Agaricomycetidae</taxon>
        <taxon>Atheliales</taxon>
        <taxon>Atheliaceae</taxon>
        <taxon>Piloderma</taxon>
    </lineage>
</organism>
<feature type="region of interest" description="Disordered" evidence="1">
    <location>
        <begin position="296"/>
        <end position="344"/>
    </location>
</feature>
<feature type="region of interest" description="Disordered" evidence="1">
    <location>
        <begin position="1"/>
        <end position="78"/>
    </location>
</feature>
<protein>
    <submittedName>
        <fullName evidence="2">Uncharacterized protein</fullName>
    </submittedName>
</protein>
<evidence type="ECO:0000313" key="3">
    <source>
        <dbReference type="Proteomes" id="UP000054166"/>
    </source>
</evidence>
<name>A0A0C3GB37_PILCF</name>
<feature type="compositionally biased region" description="Polar residues" evidence="1">
    <location>
        <begin position="11"/>
        <end position="33"/>
    </location>
</feature>
<feature type="region of interest" description="Disordered" evidence="1">
    <location>
        <begin position="253"/>
        <end position="272"/>
    </location>
</feature>
<dbReference type="PANTHER" id="PTHR38702:SF1">
    <property type="entry name" value="CALPONIN-HOMOLOGY (CH) DOMAIN-CONTAINING PROTEIN"/>
    <property type="match status" value="1"/>
</dbReference>
<keyword evidence="3" id="KW-1185">Reference proteome</keyword>
<feature type="compositionally biased region" description="Low complexity" evidence="1">
    <location>
        <begin position="34"/>
        <end position="49"/>
    </location>
</feature>
<dbReference type="STRING" id="765440.A0A0C3GB37"/>
<evidence type="ECO:0000313" key="2">
    <source>
        <dbReference type="EMBL" id="KIM87846.1"/>
    </source>
</evidence>
<dbReference type="Proteomes" id="UP000054166">
    <property type="component" value="Unassembled WGS sequence"/>
</dbReference>
<accession>A0A0C3GB37</accession>
<sequence>MSSDSNSSSSTPMFLTPESTGTPDQPNASPTRDSSASPAGGAMPAGASAKKARRQTAFYPNVNSSNKPQKPFSRSAAKRESVMTLGSIEHLQYYFTKTGIAAKNNPLNKPHSGLVPAIGGRTHIKNESSKSAVPFELPPSPVIPPPALQLTFPPYVKTFETNPDSLLPGVVEDLTAVTTIWGIEPHIVGNGHSHQDPDLLSVDGKGKGKATSSFEVLSVLKTTTRAIRSIRNYVLSLPDDSAGSIRAQFRSHLIPSSTPVPKKASHQQENADPLTLIRRSALEVLTSLRELEEKSRVPLEDEAYDAQSDHGSSTHGQDSSHSRVTSPSNQSSDLPTDNETDPDASISFSYIQVQGRYESVPVWEDDNSSDSDEEKLEKRSHWDERLVLGSGWLYKQDVKLEELPKEQEVVKRYLDLVDNVLFGGLKDGMRGWERAKERVARKEKAELKARRVSTGDSDQLAAFQFPGPRGRSSRRAVSGGVIDSMATLTLTEEPENMETLSESGEESVDDEELPEWAKRTTFTDDPLGRAHALLIALLPQSLLPVLPPPADRAVFLQSLSSGQFLCFAYNTGVRWSRKPWGYISKDAVHDIVALEQAAAASQDKDERGKRGWTFRRTDNLRLWAAALKLRYVLPVVVPPAPVRAGPITPAPGTPLTTSSPSLQRFPSNTNLRPIYFDAPIVARNDDGWEDMLENAMLQWVNAVVEERRGER</sequence>
<reference evidence="3" key="2">
    <citation type="submission" date="2015-01" db="EMBL/GenBank/DDBJ databases">
        <title>Evolutionary Origins and Diversification of the Mycorrhizal Mutualists.</title>
        <authorList>
            <consortium name="DOE Joint Genome Institute"/>
            <consortium name="Mycorrhizal Genomics Consortium"/>
            <person name="Kohler A."/>
            <person name="Kuo A."/>
            <person name="Nagy L.G."/>
            <person name="Floudas D."/>
            <person name="Copeland A."/>
            <person name="Barry K.W."/>
            <person name="Cichocki N."/>
            <person name="Veneault-Fourrey C."/>
            <person name="LaButti K."/>
            <person name="Lindquist E.A."/>
            <person name="Lipzen A."/>
            <person name="Lundell T."/>
            <person name="Morin E."/>
            <person name="Murat C."/>
            <person name="Riley R."/>
            <person name="Ohm R."/>
            <person name="Sun H."/>
            <person name="Tunlid A."/>
            <person name="Henrissat B."/>
            <person name="Grigoriev I.V."/>
            <person name="Hibbett D.S."/>
            <person name="Martin F."/>
        </authorList>
    </citation>
    <scope>NUCLEOTIDE SEQUENCE [LARGE SCALE GENOMIC DNA]</scope>
    <source>
        <strain evidence="3">F 1598</strain>
    </source>
</reference>
<dbReference type="InParanoid" id="A0A0C3GB37"/>
<proteinExistence type="predicted"/>
<dbReference type="OrthoDB" id="2534759at2759"/>